<evidence type="ECO:0008006" key="5">
    <source>
        <dbReference type="Google" id="ProtNLM"/>
    </source>
</evidence>
<name>A0A1K0FSY0_9ACTN</name>
<evidence type="ECO:0000313" key="4">
    <source>
        <dbReference type="Proteomes" id="UP000182486"/>
    </source>
</evidence>
<evidence type="ECO:0000256" key="1">
    <source>
        <dbReference type="SAM" id="MobiDB-lite"/>
    </source>
</evidence>
<dbReference type="AlphaFoldDB" id="A0A1K0FSY0"/>
<evidence type="ECO:0000313" key="3">
    <source>
        <dbReference type="EMBL" id="OJF15917.1"/>
    </source>
</evidence>
<proteinExistence type="predicted"/>
<comment type="caution">
    <text evidence="3">The sequence shown here is derived from an EMBL/GenBank/DDBJ whole genome shotgun (WGS) entry which is preliminary data.</text>
</comment>
<reference evidence="3 4" key="1">
    <citation type="submission" date="2016-09" db="EMBL/GenBank/DDBJ databases">
        <title>Couchioplanes caeruleus draft genome sequence.</title>
        <authorList>
            <person name="Sheehan J."/>
            <person name="Caffrey P."/>
        </authorList>
    </citation>
    <scope>NUCLEOTIDE SEQUENCE [LARGE SCALE GENOMIC DNA]</scope>
    <source>
        <strain evidence="3 4">DSM 43634</strain>
    </source>
</reference>
<keyword evidence="2" id="KW-1133">Transmembrane helix</keyword>
<dbReference type="RefSeq" id="WP_071802864.1">
    <property type="nucleotide sequence ID" value="NZ_MEIA01000007.1"/>
</dbReference>
<keyword evidence="2" id="KW-0472">Membrane</keyword>
<keyword evidence="4" id="KW-1185">Reference proteome</keyword>
<dbReference type="EMBL" id="MEIA01000007">
    <property type="protein sequence ID" value="OJF15917.1"/>
    <property type="molecule type" value="Genomic_DNA"/>
</dbReference>
<evidence type="ECO:0000256" key="2">
    <source>
        <dbReference type="SAM" id="Phobius"/>
    </source>
</evidence>
<keyword evidence="2" id="KW-0812">Transmembrane</keyword>
<feature type="transmembrane region" description="Helical" evidence="2">
    <location>
        <begin position="61"/>
        <end position="82"/>
    </location>
</feature>
<sequence length="483" mass="52717">MPDGDDVITPAAGPGAPAFVPSPRVPDPAEVIADAPLPAPVPSAEQPDLPAEPRRRGKRRWAGGVLALAAALAVGGGAAYVAQREPRDERAEFVAGSAEPLPASPEGSLSAILQLQAQALFTDDEISWLAVVDPDRPELRTRYRTMFRSLRALGVSFFDPLVDAESVSEEGEDTFTADVQIKYCLAGDDCVFDASLTWDSLPEVFQELTFVWRDDQVLITSVASKKSDEAPLPAPWEQSELFVARGKRLTLVAGPGERKHLKRLLPIAERAATVTDRFAGLVGNLQRHYRIYLADPQQWKTWYGGDDDSAMVGYTQTLARPMTDVVLNMAELKDDPELLALTIQHELGHVATLGGLDPSESGRSGMWLEEGIAEYIGWYPQRATASWSREPVRDAVHGSEPPNSIALYALADDADGEEADAFYGLGHFAASCLADEYGERALFTFVRLYLREDSDLDRASEQAFGKSFKTVDKACVAWIRDKA</sequence>
<dbReference type="Proteomes" id="UP000182486">
    <property type="component" value="Unassembled WGS sequence"/>
</dbReference>
<feature type="region of interest" description="Disordered" evidence="1">
    <location>
        <begin position="1"/>
        <end position="57"/>
    </location>
</feature>
<organism evidence="3 4">
    <name type="scientific">Couchioplanes caeruleus subsp. caeruleus</name>
    <dbReference type="NCBI Taxonomy" id="56427"/>
    <lineage>
        <taxon>Bacteria</taxon>
        <taxon>Bacillati</taxon>
        <taxon>Actinomycetota</taxon>
        <taxon>Actinomycetes</taxon>
        <taxon>Micromonosporales</taxon>
        <taxon>Micromonosporaceae</taxon>
        <taxon>Couchioplanes</taxon>
    </lineage>
</organism>
<gene>
    <name evidence="3" type="ORF">BG844_01395</name>
</gene>
<accession>A0A1K0FSY0</accession>
<protein>
    <recommendedName>
        <fullName evidence="5">Peptidase MA superfamily protein</fullName>
    </recommendedName>
</protein>